<accession>A0AAE1DRK8</accession>
<dbReference type="SUPFAM" id="SSF49313">
    <property type="entry name" value="Cadherin-like"/>
    <property type="match status" value="4"/>
</dbReference>
<feature type="region of interest" description="Disordered" evidence="6">
    <location>
        <begin position="594"/>
        <end position="699"/>
    </location>
</feature>
<keyword evidence="10" id="KW-1185">Reference proteome</keyword>
<dbReference type="InterPro" id="IPR002126">
    <property type="entry name" value="Cadherin-like_dom"/>
</dbReference>
<dbReference type="GO" id="GO:0005886">
    <property type="term" value="C:plasma membrane"/>
    <property type="evidence" value="ECO:0007669"/>
    <property type="project" value="TreeGrafter"/>
</dbReference>
<dbReference type="SMART" id="SM00112">
    <property type="entry name" value="CA"/>
    <property type="match status" value="2"/>
</dbReference>
<feature type="transmembrane region" description="Helical" evidence="7">
    <location>
        <begin position="553"/>
        <end position="573"/>
    </location>
</feature>
<feature type="domain" description="Cadherin" evidence="8">
    <location>
        <begin position="126"/>
        <end position="219"/>
    </location>
</feature>
<evidence type="ECO:0000256" key="7">
    <source>
        <dbReference type="SAM" id="Phobius"/>
    </source>
</evidence>
<feature type="compositionally biased region" description="Basic residues" evidence="6">
    <location>
        <begin position="595"/>
        <end position="604"/>
    </location>
</feature>
<evidence type="ECO:0000256" key="2">
    <source>
        <dbReference type="ARBA" id="ARBA00022692"/>
    </source>
</evidence>
<protein>
    <recommendedName>
        <fullName evidence="8">Cadherin domain-containing protein</fullName>
    </recommendedName>
</protein>
<dbReference type="PRINTS" id="PR00205">
    <property type="entry name" value="CADHERIN"/>
</dbReference>
<feature type="compositionally biased region" description="Pro residues" evidence="6">
    <location>
        <begin position="675"/>
        <end position="688"/>
    </location>
</feature>
<dbReference type="PANTHER" id="PTHR24028:SF328">
    <property type="entry name" value="CADHERIN-3"/>
    <property type="match status" value="1"/>
</dbReference>
<evidence type="ECO:0000259" key="8">
    <source>
        <dbReference type="PROSITE" id="PS50268"/>
    </source>
</evidence>
<feature type="compositionally biased region" description="Pro residues" evidence="6">
    <location>
        <begin position="618"/>
        <end position="632"/>
    </location>
</feature>
<keyword evidence="3 7" id="KW-1133">Transmembrane helix</keyword>
<evidence type="ECO:0000313" key="9">
    <source>
        <dbReference type="EMBL" id="KAK3780299.1"/>
    </source>
</evidence>
<dbReference type="PANTHER" id="PTHR24028">
    <property type="entry name" value="CADHERIN-87A"/>
    <property type="match status" value="1"/>
</dbReference>
<evidence type="ECO:0000313" key="10">
    <source>
        <dbReference type="Proteomes" id="UP001283361"/>
    </source>
</evidence>
<keyword evidence="7" id="KW-0472">Membrane</keyword>
<gene>
    <name evidence="9" type="ORF">RRG08_013775</name>
</gene>
<dbReference type="InterPro" id="IPR015919">
    <property type="entry name" value="Cadherin-like_sf"/>
</dbReference>
<comment type="subcellular location">
    <subcellularLocation>
        <location evidence="1">Membrane</location>
        <topology evidence="1">Single-pass membrane protein</topology>
    </subcellularLocation>
</comment>
<dbReference type="EMBL" id="JAWDGP010002745">
    <property type="protein sequence ID" value="KAK3780299.1"/>
    <property type="molecule type" value="Genomic_DNA"/>
</dbReference>
<keyword evidence="5" id="KW-0106">Calcium</keyword>
<dbReference type="InterPro" id="IPR050174">
    <property type="entry name" value="Protocadherin/Cadherin-CA"/>
</dbReference>
<evidence type="ECO:0000256" key="5">
    <source>
        <dbReference type="PROSITE-ProRule" id="PRU00043"/>
    </source>
</evidence>
<dbReference type="GO" id="GO:0007156">
    <property type="term" value="P:homophilic cell adhesion via plasma membrane adhesion molecules"/>
    <property type="evidence" value="ECO:0007669"/>
    <property type="project" value="InterPro"/>
</dbReference>
<name>A0AAE1DRK8_9GAST</name>
<evidence type="ECO:0000256" key="4">
    <source>
        <dbReference type="ARBA" id="ARBA00023180"/>
    </source>
</evidence>
<keyword evidence="2 7" id="KW-0812">Transmembrane</keyword>
<proteinExistence type="predicted"/>
<evidence type="ECO:0000256" key="3">
    <source>
        <dbReference type="ARBA" id="ARBA00022989"/>
    </source>
</evidence>
<evidence type="ECO:0000256" key="1">
    <source>
        <dbReference type="ARBA" id="ARBA00004167"/>
    </source>
</evidence>
<dbReference type="GO" id="GO:0005509">
    <property type="term" value="F:calcium ion binding"/>
    <property type="evidence" value="ECO:0007669"/>
    <property type="project" value="UniProtKB-UniRule"/>
</dbReference>
<dbReference type="CDD" id="cd11304">
    <property type="entry name" value="Cadherin_repeat"/>
    <property type="match status" value="2"/>
</dbReference>
<comment type="caution">
    <text evidence="9">The sequence shown here is derived from an EMBL/GenBank/DDBJ whole genome shotgun (WGS) entry which is preliminary data.</text>
</comment>
<sequence>MTASASPVINSFDKVALLYEGTDFNQVLSIIDCSDPDGDLTDVTVQSVNPSNPCTNCFGVLDCGAVECLQYRAGVGTLSHASARRYLITIACNDNFETAATEVVQVIILPNSPPYFQPDTLFVEHTITADTAAGEVVYDVQAVDDENDDLEYTMTVVPSSVSGAFTINSINGEIRSTVDLRTLCRCWVTLEVTIDDGKSETGPLVINLVMDDSSVAPVAINLDREVHIPEDQTGTAYIFRFQDGDGDDMTYTISTTNPDGFAQYSVVENEIDIATTLDYENAALRETDLIITASDGFCQSETYSLRLEVIDVNEAPTLTPTTSTVDVCEGKDEFDPPYTLSDEDTTDTQTWTIISSNIEGYYTINPDTGVLGTAINYDVDPDYDKPITRDVQYTYVVRVKDKGGLSATATVTVNFLDCNDNAPRFLTPRYGFAATACTAPGTILGNLEAEDADSSREQNNVLTFSGAGGSISVGSGGEVVLDAVQDAGTVITFDAHVTDQGQTPGPLTSINPARVSVRYLPCPPDPTTAAPASGGSGTTTAAPEASRANNVSWIVLASLLGAVLLGLLSYMIWRYGLLCADSCRNISCRRCTDKCKKKKPRPKPRREPPPRPPHGRPYSPPTPPRGPTPPGPGFLFGFWKERYPNDDFEYQPDRRRMPSPADMDRHQTNTYDPIEPMPEPTPNPPPKAPKAKPKNCAIL</sequence>
<dbReference type="AlphaFoldDB" id="A0AAE1DRK8"/>
<feature type="domain" description="Cadherin" evidence="8">
    <location>
        <begin position="220"/>
        <end position="322"/>
    </location>
</feature>
<feature type="compositionally biased region" description="Basic and acidic residues" evidence="6">
    <location>
        <begin position="639"/>
        <end position="667"/>
    </location>
</feature>
<evidence type="ECO:0000256" key="6">
    <source>
        <dbReference type="SAM" id="MobiDB-lite"/>
    </source>
</evidence>
<reference evidence="9" key="1">
    <citation type="journal article" date="2023" name="G3 (Bethesda)">
        <title>A reference genome for the long-term kleptoplast-retaining sea slug Elysia crispata morphotype clarki.</title>
        <authorList>
            <person name="Eastman K.E."/>
            <person name="Pendleton A.L."/>
            <person name="Shaikh M.A."/>
            <person name="Suttiyut T."/>
            <person name="Ogas R."/>
            <person name="Tomko P."/>
            <person name="Gavelis G."/>
            <person name="Widhalm J.R."/>
            <person name="Wisecaver J.H."/>
        </authorList>
    </citation>
    <scope>NUCLEOTIDE SEQUENCE</scope>
    <source>
        <strain evidence="9">ECLA1</strain>
    </source>
</reference>
<feature type="domain" description="Cadherin" evidence="8">
    <location>
        <begin position="319"/>
        <end position="425"/>
    </location>
</feature>
<organism evidence="9 10">
    <name type="scientific">Elysia crispata</name>
    <name type="common">lettuce slug</name>
    <dbReference type="NCBI Taxonomy" id="231223"/>
    <lineage>
        <taxon>Eukaryota</taxon>
        <taxon>Metazoa</taxon>
        <taxon>Spiralia</taxon>
        <taxon>Lophotrochozoa</taxon>
        <taxon>Mollusca</taxon>
        <taxon>Gastropoda</taxon>
        <taxon>Heterobranchia</taxon>
        <taxon>Euthyneura</taxon>
        <taxon>Panpulmonata</taxon>
        <taxon>Sacoglossa</taxon>
        <taxon>Placobranchoidea</taxon>
        <taxon>Plakobranchidae</taxon>
        <taxon>Elysia</taxon>
    </lineage>
</organism>
<keyword evidence="4" id="KW-0325">Glycoprotein</keyword>
<dbReference type="Proteomes" id="UP001283361">
    <property type="component" value="Unassembled WGS sequence"/>
</dbReference>
<feature type="region of interest" description="Disordered" evidence="6">
    <location>
        <begin position="523"/>
        <end position="543"/>
    </location>
</feature>
<dbReference type="PROSITE" id="PS50268">
    <property type="entry name" value="CADHERIN_2"/>
    <property type="match status" value="3"/>
</dbReference>
<dbReference type="Gene3D" id="2.60.40.60">
    <property type="entry name" value="Cadherins"/>
    <property type="match status" value="4"/>
</dbReference>